<organism evidence="1 2">
    <name type="scientific">Ixodes persulcatus</name>
    <name type="common">Taiga tick</name>
    <dbReference type="NCBI Taxonomy" id="34615"/>
    <lineage>
        <taxon>Eukaryota</taxon>
        <taxon>Metazoa</taxon>
        <taxon>Ecdysozoa</taxon>
        <taxon>Arthropoda</taxon>
        <taxon>Chelicerata</taxon>
        <taxon>Arachnida</taxon>
        <taxon>Acari</taxon>
        <taxon>Parasitiformes</taxon>
        <taxon>Ixodida</taxon>
        <taxon>Ixodoidea</taxon>
        <taxon>Ixodidae</taxon>
        <taxon>Ixodinae</taxon>
        <taxon>Ixodes</taxon>
    </lineage>
</organism>
<protein>
    <submittedName>
        <fullName evidence="1">Uncharacterized protein</fullName>
    </submittedName>
</protein>
<gene>
    <name evidence="1" type="ORF">HPB47_008697</name>
</gene>
<dbReference type="EMBL" id="JABSTQ010011197">
    <property type="protein sequence ID" value="KAG0414156.1"/>
    <property type="molecule type" value="Genomic_DNA"/>
</dbReference>
<evidence type="ECO:0000313" key="2">
    <source>
        <dbReference type="Proteomes" id="UP000805193"/>
    </source>
</evidence>
<proteinExistence type="predicted"/>
<reference evidence="1 2" key="1">
    <citation type="journal article" date="2020" name="Cell">
        <title>Large-Scale Comparative Analyses of Tick Genomes Elucidate Their Genetic Diversity and Vector Capacities.</title>
        <authorList>
            <consortium name="Tick Genome and Microbiome Consortium (TIGMIC)"/>
            <person name="Jia N."/>
            <person name="Wang J."/>
            <person name="Shi W."/>
            <person name="Du L."/>
            <person name="Sun Y."/>
            <person name="Zhan W."/>
            <person name="Jiang J.F."/>
            <person name="Wang Q."/>
            <person name="Zhang B."/>
            <person name="Ji P."/>
            <person name="Bell-Sakyi L."/>
            <person name="Cui X.M."/>
            <person name="Yuan T.T."/>
            <person name="Jiang B.G."/>
            <person name="Yang W.F."/>
            <person name="Lam T.T."/>
            <person name="Chang Q.C."/>
            <person name="Ding S.J."/>
            <person name="Wang X.J."/>
            <person name="Zhu J.G."/>
            <person name="Ruan X.D."/>
            <person name="Zhao L."/>
            <person name="Wei J.T."/>
            <person name="Ye R.Z."/>
            <person name="Que T.C."/>
            <person name="Du C.H."/>
            <person name="Zhou Y.H."/>
            <person name="Cheng J.X."/>
            <person name="Dai P.F."/>
            <person name="Guo W.B."/>
            <person name="Han X.H."/>
            <person name="Huang E.J."/>
            <person name="Li L.F."/>
            <person name="Wei W."/>
            <person name="Gao Y.C."/>
            <person name="Liu J.Z."/>
            <person name="Shao H.Z."/>
            <person name="Wang X."/>
            <person name="Wang C.C."/>
            <person name="Yang T.C."/>
            <person name="Huo Q.B."/>
            <person name="Li W."/>
            <person name="Chen H.Y."/>
            <person name="Chen S.E."/>
            <person name="Zhou L.G."/>
            <person name="Ni X.B."/>
            <person name="Tian J.H."/>
            <person name="Sheng Y."/>
            <person name="Liu T."/>
            <person name="Pan Y.S."/>
            <person name="Xia L.Y."/>
            <person name="Li J."/>
            <person name="Zhao F."/>
            <person name="Cao W.C."/>
        </authorList>
    </citation>
    <scope>NUCLEOTIDE SEQUENCE [LARGE SCALE GENOMIC DNA]</scope>
    <source>
        <strain evidence="1">Iper-2018</strain>
    </source>
</reference>
<name>A0AC60P492_IXOPE</name>
<keyword evidence="2" id="KW-1185">Reference proteome</keyword>
<dbReference type="Proteomes" id="UP000805193">
    <property type="component" value="Unassembled WGS sequence"/>
</dbReference>
<evidence type="ECO:0000313" key="1">
    <source>
        <dbReference type="EMBL" id="KAG0414156.1"/>
    </source>
</evidence>
<accession>A0AC60P492</accession>
<sequence length="112" mass="12560">MGSAPRRFREALRMLLAVVLLAENGMTAPRDKGGGAQDDIPFNYLGGVIRGPNGNANQVYNFIFGNAIGFKKQHLKPLSIFDRHSYDGGIYVPECNCPKHKLYEFYHKNESE</sequence>
<comment type="caution">
    <text evidence="1">The sequence shown here is derived from an EMBL/GenBank/DDBJ whole genome shotgun (WGS) entry which is preliminary data.</text>
</comment>